<sequence>MALPEGLAGKMKTFQVGFPVIAINYRPHLETFLQAVNDLPVFLKGGPADKVLFGVTAALCGVGLVSIVHMIYTMGFAKKKA</sequence>
<evidence type="ECO:0000256" key="3">
    <source>
        <dbReference type="ARBA" id="ARBA00022792"/>
    </source>
</evidence>
<comment type="similarity">
    <text evidence="2">Belongs to the cytochrome c oxidase VIIa family.</text>
</comment>
<dbReference type="GO" id="GO:0005743">
    <property type="term" value="C:mitochondrial inner membrane"/>
    <property type="evidence" value="ECO:0007669"/>
    <property type="project" value="UniProtKB-SubCell"/>
</dbReference>
<reference evidence="8" key="1">
    <citation type="journal article" date="2021" name="Mol. Ecol. Resour.">
        <title>Phylogenomic analyses of the genus Drosophila reveals genomic signals of climate adaptation.</title>
        <authorList>
            <person name="Li F."/>
            <person name="Rane R.V."/>
            <person name="Luria V."/>
            <person name="Xiong Z."/>
            <person name="Chen J."/>
            <person name="Li Z."/>
            <person name="Catullo R.A."/>
            <person name="Griffin P.C."/>
            <person name="Schiffer M."/>
            <person name="Pearce S."/>
            <person name="Lee S.F."/>
            <person name="McElroy K."/>
            <person name="Stocker A."/>
            <person name="Shirriffs J."/>
            <person name="Cockerell F."/>
            <person name="Coppin C."/>
            <person name="Sgro C.M."/>
            <person name="Karger A."/>
            <person name="Cain J.W."/>
            <person name="Weber J.A."/>
            <person name="Santpere G."/>
            <person name="Kirschner M.W."/>
            <person name="Hoffmann A.A."/>
            <person name="Oakeshott J.G."/>
            <person name="Zhang G."/>
        </authorList>
    </citation>
    <scope>NUCLEOTIDE SEQUENCE</scope>
    <source>
        <strain evidence="8">BGI-SZ-2011g</strain>
    </source>
</reference>
<dbReference type="PANTHER" id="PTHR10510">
    <property type="entry name" value="CYTOCHROME C OXIDASE POLYPEPTIDE 7A"/>
    <property type="match status" value="1"/>
</dbReference>
<evidence type="ECO:0000313" key="8">
    <source>
        <dbReference type="EMBL" id="KAH8377865.1"/>
    </source>
</evidence>
<evidence type="ECO:0000256" key="4">
    <source>
        <dbReference type="ARBA" id="ARBA00022946"/>
    </source>
</evidence>
<evidence type="ECO:0000256" key="7">
    <source>
        <dbReference type="SAM" id="Phobius"/>
    </source>
</evidence>
<dbReference type="Proteomes" id="UP001200034">
    <property type="component" value="Unassembled WGS sequence"/>
</dbReference>
<evidence type="ECO:0000256" key="6">
    <source>
        <dbReference type="ARBA" id="ARBA00023136"/>
    </source>
</evidence>
<dbReference type="GO" id="GO:0002082">
    <property type="term" value="P:regulation of oxidative phosphorylation"/>
    <property type="evidence" value="ECO:0007669"/>
    <property type="project" value="TreeGrafter"/>
</dbReference>
<gene>
    <name evidence="8" type="ORF">KR093_007549</name>
</gene>
<evidence type="ECO:0000313" key="9">
    <source>
        <dbReference type="Proteomes" id="UP001200034"/>
    </source>
</evidence>
<evidence type="ECO:0000256" key="5">
    <source>
        <dbReference type="ARBA" id="ARBA00023128"/>
    </source>
</evidence>
<dbReference type="SUPFAM" id="SSF81419">
    <property type="entry name" value="Mitochondrial cytochrome c oxidase subunit VIIa"/>
    <property type="match status" value="1"/>
</dbReference>
<keyword evidence="9" id="KW-1185">Reference proteome</keyword>
<dbReference type="GO" id="GO:0006123">
    <property type="term" value="P:mitochondrial electron transport, cytochrome c to oxygen"/>
    <property type="evidence" value="ECO:0007669"/>
    <property type="project" value="InterPro"/>
</dbReference>
<dbReference type="GO" id="GO:0045277">
    <property type="term" value="C:respiratory chain complex IV"/>
    <property type="evidence" value="ECO:0007669"/>
    <property type="project" value="InterPro"/>
</dbReference>
<keyword evidence="5" id="KW-0496">Mitochondrion</keyword>
<dbReference type="InterPro" id="IPR003177">
    <property type="entry name" value="Cytc_oxidase_su7a_met"/>
</dbReference>
<keyword evidence="7" id="KW-0812">Transmembrane</keyword>
<evidence type="ECO:0000256" key="1">
    <source>
        <dbReference type="ARBA" id="ARBA00004273"/>
    </source>
</evidence>
<feature type="transmembrane region" description="Helical" evidence="7">
    <location>
        <begin position="51"/>
        <end position="72"/>
    </location>
</feature>
<dbReference type="InterPro" id="IPR036539">
    <property type="entry name" value="Cyt_c_oxidase_su7a_sf"/>
</dbReference>
<protein>
    <recommendedName>
        <fullName evidence="10">Cytochrome c oxidase subunit 7A1, mitochondrial</fullName>
    </recommendedName>
</protein>
<dbReference type="GO" id="GO:0097250">
    <property type="term" value="P:mitochondrial respirasome assembly"/>
    <property type="evidence" value="ECO:0007669"/>
    <property type="project" value="TreeGrafter"/>
</dbReference>
<keyword evidence="7" id="KW-1133">Transmembrane helix</keyword>
<accession>A0AAD4PMP0</accession>
<dbReference type="Gene3D" id="4.10.91.10">
    <property type="entry name" value="Cytochrome c oxidase, subunit VIIa"/>
    <property type="match status" value="1"/>
</dbReference>
<comment type="caution">
    <text evidence="8">The sequence shown here is derived from an EMBL/GenBank/DDBJ whole genome shotgun (WGS) entry which is preliminary data.</text>
</comment>
<keyword evidence="6 7" id="KW-0472">Membrane</keyword>
<keyword evidence="3" id="KW-0999">Mitochondrion inner membrane</keyword>
<dbReference type="FunFam" id="4.10.91.10:FF:000001">
    <property type="entry name" value="Cytochrome c oxidase subunit 7A1, mitochondrial"/>
    <property type="match status" value="1"/>
</dbReference>
<dbReference type="EMBL" id="JAJJHW010001127">
    <property type="protein sequence ID" value="KAH8377865.1"/>
    <property type="molecule type" value="Genomic_DNA"/>
</dbReference>
<dbReference type="AlphaFoldDB" id="A0AAD4PMP0"/>
<evidence type="ECO:0008006" key="10">
    <source>
        <dbReference type="Google" id="ProtNLM"/>
    </source>
</evidence>
<keyword evidence="4" id="KW-0809">Transit peptide</keyword>
<dbReference type="PANTHER" id="PTHR10510:SF13">
    <property type="entry name" value="CYTOCHROME C OXIDASE SUBUNIT 7A-LIKE-RELATED"/>
    <property type="match status" value="1"/>
</dbReference>
<organism evidence="8 9">
    <name type="scientific">Drosophila rubida</name>
    <dbReference type="NCBI Taxonomy" id="30044"/>
    <lineage>
        <taxon>Eukaryota</taxon>
        <taxon>Metazoa</taxon>
        <taxon>Ecdysozoa</taxon>
        <taxon>Arthropoda</taxon>
        <taxon>Hexapoda</taxon>
        <taxon>Insecta</taxon>
        <taxon>Pterygota</taxon>
        <taxon>Neoptera</taxon>
        <taxon>Endopterygota</taxon>
        <taxon>Diptera</taxon>
        <taxon>Brachycera</taxon>
        <taxon>Muscomorpha</taxon>
        <taxon>Ephydroidea</taxon>
        <taxon>Drosophilidae</taxon>
        <taxon>Drosophila</taxon>
    </lineage>
</organism>
<evidence type="ECO:0000256" key="2">
    <source>
        <dbReference type="ARBA" id="ARBA00009331"/>
    </source>
</evidence>
<proteinExistence type="inferred from homology"/>
<comment type="subcellular location">
    <subcellularLocation>
        <location evidence="1">Mitochondrion inner membrane</location>
    </subcellularLocation>
</comment>
<name>A0AAD4PMP0_9MUSC</name>